<evidence type="ECO:0000256" key="4">
    <source>
        <dbReference type="ARBA" id="ARBA00022723"/>
    </source>
</evidence>
<dbReference type="SUPFAM" id="SSF46626">
    <property type="entry name" value="Cytochrome c"/>
    <property type="match status" value="1"/>
</dbReference>
<dbReference type="InterPro" id="IPR002372">
    <property type="entry name" value="PQQ_rpt_dom"/>
</dbReference>
<comment type="cofactor">
    <cofactor evidence="1">
        <name>pyrroloquinoline quinone</name>
        <dbReference type="ChEBI" id="CHEBI:58442"/>
    </cofactor>
</comment>
<evidence type="ECO:0000256" key="8">
    <source>
        <dbReference type="PROSITE-ProRule" id="PRU00433"/>
    </source>
</evidence>
<evidence type="ECO:0000256" key="5">
    <source>
        <dbReference type="ARBA" id="ARBA00022729"/>
    </source>
</evidence>
<dbReference type="InterPro" id="IPR009056">
    <property type="entry name" value="Cyt_c-like_dom"/>
</dbReference>
<dbReference type="Proteomes" id="UP000253383">
    <property type="component" value="Unassembled WGS sequence"/>
</dbReference>
<proteinExistence type="inferred from homology"/>
<reference evidence="11 12" key="1">
    <citation type="submission" date="2018-07" db="EMBL/GenBank/DDBJ databases">
        <title>Genome analysis of Larkinella rosea.</title>
        <authorList>
            <person name="Zhou Z."/>
            <person name="Wang G."/>
        </authorList>
    </citation>
    <scope>NUCLEOTIDE SEQUENCE [LARGE SCALE GENOMIC DNA]</scope>
    <source>
        <strain evidence="12">zzj9</strain>
    </source>
</reference>
<dbReference type="SUPFAM" id="SSF50998">
    <property type="entry name" value="Quinoprotein alcohol dehydrogenase-like"/>
    <property type="match status" value="1"/>
</dbReference>
<dbReference type="RefSeq" id="WP_114404710.1">
    <property type="nucleotide sequence ID" value="NZ_QOWE01000003.1"/>
</dbReference>
<comment type="caution">
    <text evidence="11">The sequence shown here is derived from an EMBL/GenBank/DDBJ whole genome shotgun (WGS) entry which is preliminary data.</text>
</comment>
<name>A0A368JW26_9BACT</name>
<dbReference type="Gene3D" id="2.140.10.10">
    <property type="entry name" value="Quinoprotein alcohol dehydrogenase-like superfamily"/>
    <property type="match status" value="2"/>
</dbReference>
<keyword evidence="9" id="KW-0812">Transmembrane</keyword>
<accession>A0A368JW26</accession>
<feature type="domain" description="Cytochrome c" evidence="10">
    <location>
        <begin position="493"/>
        <end position="570"/>
    </location>
</feature>
<dbReference type="PANTHER" id="PTHR32303">
    <property type="entry name" value="QUINOPROTEIN ALCOHOL DEHYDROGENASE (CYTOCHROME C)"/>
    <property type="match status" value="1"/>
</dbReference>
<dbReference type="GO" id="GO:0048038">
    <property type="term" value="F:quinone binding"/>
    <property type="evidence" value="ECO:0007669"/>
    <property type="project" value="InterPro"/>
</dbReference>
<dbReference type="Pfam" id="PF01011">
    <property type="entry name" value="PQQ"/>
    <property type="match status" value="2"/>
</dbReference>
<keyword evidence="9" id="KW-0472">Membrane</keyword>
<keyword evidence="3 8" id="KW-0349">Heme</keyword>
<dbReference type="AlphaFoldDB" id="A0A368JW26"/>
<dbReference type="GO" id="GO:0020037">
    <property type="term" value="F:heme binding"/>
    <property type="evidence" value="ECO:0007669"/>
    <property type="project" value="InterPro"/>
</dbReference>
<dbReference type="InterPro" id="IPR011047">
    <property type="entry name" value="Quinoprotein_ADH-like_sf"/>
</dbReference>
<dbReference type="InterPro" id="IPR036909">
    <property type="entry name" value="Cyt_c-like_dom_sf"/>
</dbReference>
<evidence type="ECO:0000313" key="11">
    <source>
        <dbReference type="EMBL" id="RCR70793.1"/>
    </source>
</evidence>
<evidence type="ECO:0000256" key="3">
    <source>
        <dbReference type="ARBA" id="ARBA00022617"/>
    </source>
</evidence>
<dbReference type="EMBL" id="QOWE01000003">
    <property type="protein sequence ID" value="RCR70793.1"/>
    <property type="molecule type" value="Genomic_DNA"/>
</dbReference>
<dbReference type="Pfam" id="PF13442">
    <property type="entry name" value="Cytochrome_CBB3"/>
    <property type="match status" value="1"/>
</dbReference>
<keyword evidence="5" id="KW-0732">Signal</keyword>
<evidence type="ECO:0000313" key="12">
    <source>
        <dbReference type="Proteomes" id="UP000253383"/>
    </source>
</evidence>
<evidence type="ECO:0000256" key="1">
    <source>
        <dbReference type="ARBA" id="ARBA00001931"/>
    </source>
</evidence>
<organism evidence="11 12">
    <name type="scientific">Larkinella punicea</name>
    <dbReference type="NCBI Taxonomy" id="2315727"/>
    <lineage>
        <taxon>Bacteria</taxon>
        <taxon>Pseudomonadati</taxon>
        <taxon>Bacteroidota</taxon>
        <taxon>Cytophagia</taxon>
        <taxon>Cytophagales</taxon>
        <taxon>Spirosomataceae</taxon>
        <taxon>Larkinella</taxon>
    </lineage>
</organism>
<keyword evidence="12" id="KW-1185">Reference proteome</keyword>
<dbReference type="SMART" id="SM00564">
    <property type="entry name" value="PQQ"/>
    <property type="match status" value="4"/>
</dbReference>
<dbReference type="CDD" id="cd10280">
    <property type="entry name" value="PQQ_mGDH"/>
    <property type="match status" value="1"/>
</dbReference>
<keyword evidence="9" id="KW-1133">Transmembrane helix</keyword>
<keyword evidence="6" id="KW-0560">Oxidoreductase</keyword>
<dbReference type="Gene3D" id="1.10.760.10">
    <property type="entry name" value="Cytochrome c-like domain"/>
    <property type="match status" value="1"/>
</dbReference>
<dbReference type="OrthoDB" id="9794322at2"/>
<evidence type="ECO:0000256" key="2">
    <source>
        <dbReference type="ARBA" id="ARBA00008156"/>
    </source>
</evidence>
<evidence type="ECO:0000259" key="10">
    <source>
        <dbReference type="PROSITE" id="PS51007"/>
    </source>
</evidence>
<dbReference type="GO" id="GO:0046872">
    <property type="term" value="F:metal ion binding"/>
    <property type="evidence" value="ECO:0007669"/>
    <property type="project" value="UniProtKB-KW"/>
</dbReference>
<protein>
    <submittedName>
        <fullName evidence="11">Pyrroloquinoline quinone-dependent dehydrogenase</fullName>
    </submittedName>
</protein>
<sequence>MRHLALFLKNRLGLKLGFFLALSAFLFLAGYQSNDDKNRTWSLYKADAESTSYSELDQITVHNVSQLQLAWTFNPNDAQVGARPGSSECNPIIIDGVLYATSARHRVYAVDAATGKQLWSFDPFDGGLGGGVSRGVTYWEDGADKRILVTGGDVLFALDARTGKPVSGFGKNGQVSMNVGLRDAPETISVIPTSPGIVYQDLLIMGAEVSELYGAQPGYIRAYNIRNGKLEWTFHTIPLPGEPGYETWPKDAYKYAGGVNDWAGMSVDTRRGMVFLALGSPSYDFYGADRKGKNLYGNSVVALDAKTGQYRWHFQTVHHDLWDYDLPAPPNLVTVERDGPDGRPRKIDAVAQVTKHGFVFVFNRETGEPLFPIEERKVPVSHLPGEEAWPTQPFPLKPKPFARQHMTEADLTRYSTAGHDSIVKKFRSMRYEGLFTPPDLKGTLMLPGTRGGAEWGGAAYDPATSVLYVKSNDSPEIQSMQKVDLEKEAKDQTVFAQGKTLYMTYCVSCHGKDKNGDEPTYPSLIGLRNRMTREAALAKIKQGGGKMPGFASVVKGKEQSILAFLFDREKNSGKATKMETGQTLAGANKYLNLTAYGHFRDPNGHPAIKPPWGTLNAINLNTGDYVWQIPLGNHPELQEKGAPETGLEGSAGPIVTAGGLVFISGTRDQKLKAFDKSTGKLLWETSLPGVANATSCTYFSGNRQFVALSVGGSKENPAGSILAFALPK</sequence>
<feature type="transmembrane region" description="Helical" evidence="9">
    <location>
        <begin position="12"/>
        <end position="31"/>
    </location>
</feature>
<gene>
    <name evidence="11" type="ORF">DUE52_04145</name>
</gene>
<keyword evidence="4 8" id="KW-0479">Metal-binding</keyword>
<dbReference type="PANTHER" id="PTHR32303:SF4">
    <property type="entry name" value="QUINOPROTEIN GLUCOSE DEHYDROGENASE"/>
    <property type="match status" value="1"/>
</dbReference>
<dbReference type="GO" id="GO:0009055">
    <property type="term" value="F:electron transfer activity"/>
    <property type="evidence" value="ECO:0007669"/>
    <property type="project" value="InterPro"/>
</dbReference>
<dbReference type="InterPro" id="IPR018391">
    <property type="entry name" value="PQQ_b-propeller_rpt"/>
</dbReference>
<dbReference type="PROSITE" id="PS51007">
    <property type="entry name" value="CYTC"/>
    <property type="match status" value="1"/>
</dbReference>
<keyword evidence="7 8" id="KW-0408">Iron</keyword>
<dbReference type="GO" id="GO:0008876">
    <property type="term" value="F:quinoprotein glucose dehydrogenase activity"/>
    <property type="evidence" value="ECO:0007669"/>
    <property type="project" value="TreeGrafter"/>
</dbReference>
<dbReference type="GO" id="GO:0016020">
    <property type="term" value="C:membrane"/>
    <property type="evidence" value="ECO:0007669"/>
    <property type="project" value="InterPro"/>
</dbReference>
<evidence type="ECO:0000256" key="9">
    <source>
        <dbReference type="SAM" id="Phobius"/>
    </source>
</evidence>
<dbReference type="InterPro" id="IPR017511">
    <property type="entry name" value="PQQ_mDH"/>
</dbReference>
<evidence type="ECO:0000256" key="7">
    <source>
        <dbReference type="ARBA" id="ARBA00023004"/>
    </source>
</evidence>
<comment type="similarity">
    <text evidence="2">Belongs to the bacterial PQQ dehydrogenase family.</text>
</comment>
<evidence type="ECO:0000256" key="6">
    <source>
        <dbReference type="ARBA" id="ARBA00023002"/>
    </source>
</evidence>